<organism evidence="1 2">
    <name type="scientific">Planococcus rifietoensis</name>
    <dbReference type="NCBI Taxonomy" id="200991"/>
    <lineage>
        <taxon>Bacteria</taxon>
        <taxon>Bacillati</taxon>
        <taxon>Bacillota</taxon>
        <taxon>Bacilli</taxon>
        <taxon>Bacillales</taxon>
        <taxon>Caryophanaceae</taxon>
        <taxon>Planococcus</taxon>
    </lineage>
</organism>
<gene>
    <name evidence="1" type="ORF">AUC31_12075</name>
</gene>
<dbReference type="KEGG" id="prt:AUC31_12075"/>
<accession>A0A0U2YSS1</accession>
<dbReference type="InterPro" id="IPR036457">
    <property type="entry name" value="PPM-type-like_dom_sf"/>
</dbReference>
<proteinExistence type="predicted"/>
<name>A0A0U2YSS1_9BACL</name>
<reference evidence="1" key="1">
    <citation type="submission" date="2016-01" db="EMBL/GenBank/DDBJ databases">
        <title>Complete genome of Planococcus rifietoensis type strain M8.</title>
        <authorList>
            <person name="See-Too W.S."/>
        </authorList>
    </citation>
    <scope>NUCLEOTIDE SEQUENCE [LARGE SCALE GENOMIC DNA]</scope>
    <source>
        <strain evidence="1">M8</strain>
    </source>
</reference>
<dbReference type="STRING" id="200991.AUC31_12075"/>
<dbReference type="SUPFAM" id="SSF81606">
    <property type="entry name" value="PP2C-like"/>
    <property type="match status" value="1"/>
</dbReference>
<dbReference type="Proteomes" id="UP000067683">
    <property type="component" value="Chromosome"/>
</dbReference>
<keyword evidence="2" id="KW-1185">Reference proteome</keyword>
<evidence type="ECO:0000313" key="1">
    <source>
        <dbReference type="EMBL" id="ALS75885.1"/>
    </source>
</evidence>
<dbReference type="EMBL" id="CP013659">
    <property type="protein sequence ID" value="ALS75885.1"/>
    <property type="molecule type" value="Genomic_DNA"/>
</dbReference>
<sequence length="273" mass="30317">MKNSKEQMSFSWIGSEQSFVDQLDIQQIGPVTLGRFGGNSAAGQTKNEDGCMIWANAEEDWEFTVLLDAHQTAESAELVVAEIGGLEPSINEALKLPVKQAFSQLSEILLASFDSERFKAACSEVQGETAVLCTARKGKFLWWFSVGDCLLYLFHPELKALGEMQQNHRSFYEWIGKVNTFDLPVPCFSTGAKELRKGINHILLTTDGLVECPNTDFSDPLKVAKRFDAVSNAEGVTTLLEEVKEKNVRDSTTILSWMIEVESEATRPGNEPQ</sequence>
<dbReference type="OrthoDB" id="7944398at2"/>
<evidence type="ECO:0000313" key="2">
    <source>
        <dbReference type="Proteomes" id="UP000067683"/>
    </source>
</evidence>
<dbReference type="AlphaFoldDB" id="A0A0U2YSS1"/>
<protein>
    <submittedName>
        <fullName evidence="1">Protein phosphatase</fullName>
    </submittedName>
</protein>
<dbReference type="RefSeq" id="WP_058382588.1">
    <property type="nucleotide sequence ID" value="NZ_CP013659.2"/>
</dbReference>
<dbReference type="Gene3D" id="3.60.40.10">
    <property type="entry name" value="PPM-type phosphatase domain"/>
    <property type="match status" value="1"/>
</dbReference>